<feature type="region of interest" description="Disordered" evidence="1">
    <location>
        <begin position="1"/>
        <end position="36"/>
    </location>
</feature>
<feature type="region of interest" description="Disordered" evidence="1">
    <location>
        <begin position="124"/>
        <end position="174"/>
    </location>
</feature>
<evidence type="ECO:0000313" key="3">
    <source>
        <dbReference type="Proteomes" id="UP000703269"/>
    </source>
</evidence>
<keyword evidence="3" id="KW-1185">Reference proteome</keyword>
<proteinExistence type="predicted"/>
<organism evidence="2 3">
    <name type="scientific">Phanerochaete sordida</name>
    <dbReference type="NCBI Taxonomy" id="48140"/>
    <lineage>
        <taxon>Eukaryota</taxon>
        <taxon>Fungi</taxon>
        <taxon>Dikarya</taxon>
        <taxon>Basidiomycota</taxon>
        <taxon>Agaricomycotina</taxon>
        <taxon>Agaricomycetes</taxon>
        <taxon>Polyporales</taxon>
        <taxon>Phanerochaetaceae</taxon>
        <taxon>Phanerochaete</taxon>
    </lineage>
</organism>
<feature type="region of interest" description="Disordered" evidence="1">
    <location>
        <begin position="61"/>
        <end position="91"/>
    </location>
</feature>
<evidence type="ECO:0000256" key="1">
    <source>
        <dbReference type="SAM" id="MobiDB-lite"/>
    </source>
</evidence>
<gene>
    <name evidence="2" type="ORF">PsYK624_038840</name>
</gene>
<dbReference type="EMBL" id="BPQB01000007">
    <property type="protein sequence ID" value="GJE87801.1"/>
    <property type="molecule type" value="Genomic_DNA"/>
</dbReference>
<feature type="compositionally biased region" description="Basic and acidic residues" evidence="1">
    <location>
        <begin position="135"/>
        <end position="144"/>
    </location>
</feature>
<dbReference type="AlphaFoldDB" id="A0A9P3G3W6"/>
<evidence type="ECO:0000313" key="2">
    <source>
        <dbReference type="EMBL" id="GJE87801.1"/>
    </source>
</evidence>
<name>A0A9P3G3W6_9APHY</name>
<protein>
    <submittedName>
        <fullName evidence="2">Uncharacterized protein</fullName>
    </submittedName>
</protein>
<reference evidence="2 3" key="1">
    <citation type="submission" date="2021-08" db="EMBL/GenBank/DDBJ databases">
        <title>Draft Genome Sequence of Phanerochaete sordida strain YK-624.</title>
        <authorList>
            <person name="Mori T."/>
            <person name="Dohra H."/>
            <person name="Suzuki T."/>
            <person name="Kawagishi H."/>
            <person name="Hirai H."/>
        </authorList>
    </citation>
    <scope>NUCLEOTIDE SEQUENCE [LARGE SCALE GENOMIC DNA]</scope>
    <source>
        <strain evidence="2 3">YK-624</strain>
    </source>
</reference>
<dbReference type="Proteomes" id="UP000703269">
    <property type="component" value="Unassembled WGS sequence"/>
</dbReference>
<sequence>MPGDPAWERGGFAASEDVSRARGGRTSVPCTPSMHPRGAQAAKFARSAVVCVGRAIRSPVPTPSCPARHRVRAKRASADDDDGRAHARTPRAAAAHAWAAPLASCERCAAPRGGGWRRVRHPCPGGARPAGNDFEWGRRPEPRSRSFVGRARSHAPFSPAQADLPPNPKRGLWG</sequence>
<comment type="caution">
    <text evidence="2">The sequence shown here is derived from an EMBL/GenBank/DDBJ whole genome shotgun (WGS) entry which is preliminary data.</text>
</comment>
<accession>A0A9P3G3W6</accession>